<feature type="compositionally biased region" description="Polar residues" evidence="1">
    <location>
        <begin position="46"/>
        <end position="66"/>
    </location>
</feature>
<dbReference type="AlphaFoldDB" id="A0A0K2VHX9"/>
<accession>A0A0K2VHX9</accession>
<sequence>IKPIRYLRKSSKISFNITDEAPSLAIKTKEVSIWAKVPDLPIPAEQCTTGGPTSSSKLPDSRTTSRNLRKLIGQQGTPKSGHFVY</sequence>
<name>A0A0K2VHX9_LEPSM</name>
<proteinExistence type="predicted"/>
<protein>
    <submittedName>
        <fullName evidence="2">Uncharacterized protein</fullName>
    </submittedName>
</protein>
<feature type="non-terminal residue" evidence="2">
    <location>
        <position position="1"/>
    </location>
</feature>
<reference evidence="2" key="1">
    <citation type="submission" date="2014-05" db="EMBL/GenBank/DDBJ databases">
        <authorList>
            <person name="Chronopoulou M."/>
        </authorList>
    </citation>
    <scope>NUCLEOTIDE SEQUENCE</scope>
    <source>
        <tissue evidence="2">Whole organism</tissue>
    </source>
</reference>
<feature type="region of interest" description="Disordered" evidence="1">
    <location>
        <begin position="44"/>
        <end position="85"/>
    </location>
</feature>
<evidence type="ECO:0000256" key="1">
    <source>
        <dbReference type="SAM" id="MobiDB-lite"/>
    </source>
</evidence>
<organism evidence="2">
    <name type="scientific">Lepeophtheirus salmonis</name>
    <name type="common">Salmon louse</name>
    <name type="synonym">Caligus salmonis</name>
    <dbReference type="NCBI Taxonomy" id="72036"/>
    <lineage>
        <taxon>Eukaryota</taxon>
        <taxon>Metazoa</taxon>
        <taxon>Ecdysozoa</taxon>
        <taxon>Arthropoda</taxon>
        <taxon>Crustacea</taxon>
        <taxon>Multicrustacea</taxon>
        <taxon>Hexanauplia</taxon>
        <taxon>Copepoda</taxon>
        <taxon>Siphonostomatoida</taxon>
        <taxon>Caligidae</taxon>
        <taxon>Lepeophtheirus</taxon>
    </lineage>
</organism>
<dbReference type="EMBL" id="HACA01032722">
    <property type="protein sequence ID" value="CDW50083.1"/>
    <property type="molecule type" value="Transcribed_RNA"/>
</dbReference>
<evidence type="ECO:0000313" key="2">
    <source>
        <dbReference type="EMBL" id="CDW50083.1"/>
    </source>
</evidence>